<dbReference type="SUPFAM" id="SSF52129">
    <property type="entry name" value="Caspase-like"/>
    <property type="match status" value="1"/>
</dbReference>
<accession>A0A820H3D7</accession>
<protein>
    <recommendedName>
        <fullName evidence="1">Caspase family p20 domain-containing protein</fullName>
    </recommendedName>
</protein>
<dbReference type="Pfam" id="PF00656">
    <property type="entry name" value="Peptidase_C14"/>
    <property type="match status" value="1"/>
</dbReference>
<dbReference type="AlphaFoldDB" id="A0A820H3D7"/>
<gene>
    <name evidence="2" type="ORF">FNK824_LOCUS40133</name>
</gene>
<dbReference type="InterPro" id="IPR001309">
    <property type="entry name" value="Pept_C14_p20"/>
</dbReference>
<dbReference type="InterPro" id="IPR011600">
    <property type="entry name" value="Pept_C14_caspase"/>
</dbReference>
<dbReference type="GO" id="GO:0006508">
    <property type="term" value="P:proteolysis"/>
    <property type="evidence" value="ECO:0007669"/>
    <property type="project" value="InterPro"/>
</dbReference>
<sequence>MATKEKPRRKLALVIGIGKYDHCEELQNPENDANDMSEALESIGFLVTKKLDLKRADMKHVVIDFEESIEPDDMVLFYFAGHGIQWEVCIKVLPLKVTSIFYERFICGTFRIKII</sequence>
<dbReference type="Gene3D" id="3.40.50.1460">
    <property type="match status" value="1"/>
</dbReference>
<comment type="caution">
    <text evidence="2">The sequence shown here is derived from an EMBL/GenBank/DDBJ whole genome shotgun (WGS) entry which is preliminary data.</text>
</comment>
<proteinExistence type="predicted"/>
<feature type="domain" description="Caspase family p20" evidence="1">
    <location>
        <begin position="8"/>
        <end position="85"/>
    </location>
</feature>
<dbReference type="GO" id="GO:0004197">
    <property type="term" value="F:cysteine-type endopeptidase activity"/>
    <property type="evidence" value="ECO:0007669"/>
    <property type="project" value="InterPro"/>
</dbReference>
<dbReference type="PANTHER" id="PTHR22576:SF37">
    <property type="entry name" value="MUCOSA-ASSOCIATED LYMPHOID TISSUE LYMPHOMA TRANSLOCATION PROTEIN 1"/>
    <property type="match status" value="1"/>
</dbReference>
<dbReference type="InterPro" id="IPR052039">
    <property type="entry name" value="Caspase-related_regulators"/>
</dbReference>
<evidence type="ECO:0000259" key="1">
    <source>
        <dbReference type="PROSITE" id="PS50208"/>
    </source>
</evidence>
<dbReference type="EMBL" id="CAJOBE010029963">
    <property type="protein sequence ID" value="CAF4287353.1"/>
    <property type="molecule type" value="Genomic_DNA"/>
</dbReference>
<dbReference type="PANTHER" id="PTHR22576">
    <property type="entry name" value="MUCOSA ASSOCIATED LYMPHOID TISSUE LYMPHOMA TRANSLOCATION PROTEIN 1/PARACASPASE"/>
    <property type="match status" value="1"/>
</dbReference>
<dbReference type="Proteomes" id="UP000663874">
    <property type="component" value="Unassembled WGS sequence"/>
</dbReference>
<reference evidence="2" key="1">
    <citation type="submission" date="2021-02" db="EMBL/GenBank/DDBJ databases">
        <authorList>
            <person name="Nowell W R."/>
        </authorList>
    </citation>
    <scope>NUCLEOTIDE SEQUENCE</scope>
</reference>
<evidence type="ECO:0000313" key="3">
    <source>
        <dbReference type="Proteomes" id="UP000663874"/>
    </source>
</evidence>
<organism evidence="2 3">
    <name type="scientific">Rotaria sordida</name>
    <dbReference type="NCBI Taxonomy" id="392033"/>
    <lineage>
        <taxon>Eukaryota</taxon>
        <taxon>Metazoa</taxon>
        <taxon>Spiralia</taxon>
        <taxon>Gnathifera</taxon>
        <taxon>Rotifera</taxon>
        <taxon>Eurotatoria</taxon>
        <taxon>Bdelloidea</taxon>
        <taxon>Philodinida</taxon>
        <taxon>Philodinidae</taxon>
        <taxon>Rotaria</taxon>
    </lineage>
</organism>
<dbReference type="InterPro" id="IPR029030">
    <property type="entry name" value="Caspase-like_dom_sf"/>
</dbReference>
<evidence type="ECO:0000313" key="2">
    <source>
        <dbReference type="EMBL" id="CAF4287353.1"/>
    </source>
</evidence>
<name>A0A820H3D7_9BILA</name>
<dbReference type="PROSITE" id="PS50208">
    <property type="entry name" value="CASPASE_P20"/>
    <property type="match status" value="1"/>
</dbReference>